<comment type="pathway">
    <text evidence="2">Secondary metabolite biosynthesis.</text>
</comment>
<keyword evidence="6 10" id="KW-0560">Oxidoreductase</keyword>
<name>A0AAW0D2I5_9AGAR</name>
<dbReference type="InterPro" id="IPR001128">
    <property type="entry name" value="Cyt_P450"/>
</dbReference>
<evidence type="ECO:0000256" key="3">
    <source>
        <dbReference type="ARBA" id="ARBA00010617"/>
    </source>
</evidence>
<dbReference type="PANTHER" id="PTHR24305:SF29">
    <property type="entry name" value="BENZOATE-PARA-HYDROXYLASE"/>
    <property type="match status" value="1"/>
</dbReference>
<dbReference type="GO" id="GO:0005506">
    <property type="term" value="F:iron ion binding"/>
    <property type="evidence" value="ECO:0007669"/>
    <property type="project" value="InterPro"/>
</dbReference>
<sequence length="532" mass="58938">MTYLQYCVATFLLLPAAVVLVHILVYLVDPYGLRQHPGPFWAKFSSAWLGWVAKQGHRSEVIHELHRIYGPIVRISPAEVSIADADAFAVVYGHGNGALKSSLYDEFVSIDCSMFNTRDRAQHARKRKIVSHAFSHKSVLELETHIRRHIALLLVQWDRLYDGAVKGMSGSEGEGGWSGHNGRLWLNCFPWMNYLAFDTIGDLALGTSFGMITSAHDAAPIPAKSTSFTDLEFANPEVTHIPAIAVLNGRGEYAAAMGVLPAWLRPFAAQLPWYRARAQSTPELTGMAIVAVSKRLAVPVDRVDLLSQLQLGSDDRGELLDRKELTVEAQSFILAGSDTTANSITAIIHHIAANPSVQSRLQQELDEYVCTVDEPTATYEQIKHLPYLEACINEGMRVHSTVGLGLPRIVPEGGLTICGHFFPARSVVGVPAYTVHRDPEIWGHDADVFRPERWLDANDKLPAMLKAFNPFSTGSRGCVGRNLASLELTLFAATLFRRYRFVLAEPEKSIETCEGFIRKPVRCDVGIKRRDS</sequence>
<organism evidence="12 13">
    <name type="scientific">Favolaschia claudopus</name>
    <dbReference type="NCBI Taxonomy" id="2862362"/>
    <lineage>
        <taxon>Eukaryota</taxon>
        <taxon>Fungi</taxon>
        <taxon>Dikarya</taxon>
        <taxon>Basidiomycota</taxon>
        <taxon>Agaricomycotina</taxon>
        <taxon>Agaricomycetes</taxon>
        <taxon>Agaricomycetidae</taxon>
        <taxon>Agaricales</taxon>
        <taxon>Marasmiineae</taxon>
        <taxon>Mycenaceae</taxon>
        <taxon>Favolaschia</taxon>
    </lineage>
</organism>
<dbReference type="InterPro" id="IPR002401">
    <property type="entry name" value="Cyt_P450_E_grp-I"/>
</dbReference>
<comment type="cofactor">
    <cofactor evidence="1 9">
        <name>heme</name>
        <dbReference type="ChEBI" id="CHEBI:30413"/>
    </cofactor>
</comment>
<keyword evidence="11" id="KW-0472">Membrane</keyword>
<dbReference type="InterPro" id="IPR050121">
    <property type="entry name" value="Cytochrome_P450_monoxygenase"/>
</dbReference>
<dbReference type="PROSITE" id="PS00086">
    <property type="entry name" value="CYTOCHROME_P450"/>
    <property type="match status" value="1"/>
</dbReference>
<keyword evidence="8 10" id="KW-0503">Monooxygenase</keyword>
<keyword evidence="11" id="KW-1133">Transmembrane helix</keyword>
<dbReference type="EMBL" id="JAWWNJ010000011">
    <property type="protein sequence ID" value="KAK7045160.1"/>
    <property type="molecule type" value="Genomic_DNA"/>
</dbReference>
<dbReference type="InterPro" id="IPR036396">
    <property type="entry name" value="Cyt_P450_sf"/>
</dbReference>
<dbReference type="GO" id="GO:0016705">
    <property type="term" value="F:oxidoreductase activity, acting on paired donors, with incorporation or reduction of molecular oxygen"/>
    <property type="evidence" value="ECO:0007669"/>
    <property type="project" value="InterPro"/>
</dbReference>
<comment type="similarity">
    <text evidence="3 10">Belongs to the cytochrome P450 family.</text>
</comment>
<dbReference type="InterPro" id="IPR017972">
    <property type="entry name" value="Cyt_P450_CS"/>
</dbReference>
<dbReference type="AlphaFoldDB" id="A0AAW0D2I5"/>
<keyword evidence="11" id="KW-0812">Transmembrane</keyword>
<evidence type="ECO:0000256" key="2">
    <source>
        <dbReference type="ARBA" id="ARBA00005179"/>
    </source>
</evidence>
<dbReference type="Gene3D" id="1.10.630.10">
    <property type="entry name" value="Cytochrome P450"/>
    <property type="match status" value="1"/>
</dbReference>
<dbReference type="GO" id="GO:0004497">
    <property type="term" value="F:monooxygenase activity"/>
    <property type="evidence" value="ECO:0007669"/>
    <property type="project" value="UniProtKB-KW"/>
</dbReference>
<feature type="transmembrane region" description="Helical" evidence="11">
    <location>
        <begin position="7"/>
        <end position="28"/>
    </location>
</feature>
<keyword evidence="4 9" id="KW-0349">Heme</keyword>
<proteinExistence type="inferred from homology"/>
<keyword evidence="13" id="KW-1185">Reference proteome</keyword>
<dbReference type="PRINTS" id="PR00463">
    <property type="entry name" value="EP450I"/>
</dbReference>
<evidence type="ECO:0000256" key="1">
    <source>
        <dbReference type="ARBA" id="ARBA00001971"/>
    </source>
</evidence>
<evidence type="ECO:0000256" key="11">
    <source>
        <dbReference type="SAM" id="Phobius"/>
    </source>
</evidence>
<evidence type="ECO:0000256" key="9">
    <source>
        <dbReference type="PIRSR" id="PIRSR602401-1"/>
    </source>
</evidence>
<dbReference type="Proteomes" id="UP001362999">
    <property type="component" value="Unassembled WGS sequence"/>
</dbReference>
<keyword evidence="5 9" id="KW-0479">Metal-binding</keyword>
<evidence type="ECO:0000256" key="5">
    <source>
        <dbReference type="ARBA" id="ARBA00022723"/>
    </source>
</evidence>
<accession>A0AAW0D2I5</accession>
<evidence type="ECO:0000256" key="6">
    <source>
        <dbReference type="ARBA" id="ARBA00023002"/>
    </source>
</evidence>
<gene>
    <name evidence="12" type="ORF">R3P38DRAFT_2882854</name>
</gene>
<evidence type="ECO:0000256" key="7">
    <source>
        <dbReference type="ARBA" id="ARBA00023004"/>
    </source>
</evidence>
<dbReference type="PRINTS" id="PR00385">
    <property type="entry name" value="P450"/>
</dbReference>
<comment type="caution">
    <text evidence="12">The sequence shown here is derived from an EMBL/GenBank/DDBJ whole genome shotgun (WGS) entry which is preliminary data.</text>
</comment>
<evidence type="ECO:0000313" key="12">
    <source>
        <dbReference type="EMBL" id="KAK7045160.1"/>
    </source>
</evidence>
<dbReference type="Pfam" id="PF00067">
    <property type="entry name" value="p450"/>
    <property type="match status" value="1"/>
</dbReference>
<dbReference type="CDD" id="cd11061">
    <property type="entry name" value="CYP67-like"/>
    <property type="match status" value="1"/>
</dbReference>
<dbReference type="GO" id="GO:0020037">
    <property type="term" value="F:heme binding"/>
    <property type="evidence" value="ECO:0007669"/>
    <property type="project" value="InterPro"/>
</dbReference>
<dbReference type="SUPFAM" id="SSF48264">
    <property type="entry name" value="Cytochrome P450"/>
    <property type="match status" value="1"/>
</dbReference>
<feature type="binding site" description="axial binding residue" evidence="9">
    <location>
        <position position="478"/>
    </location>
    <ligand>
        <name>heme</name>
        <dbReference type="ChEBI" id="CHEBI:30413"/>
    </ligand>
    <ligandPart>
        <name>Fe</name>
        <dbReference type="ChEBI" id="CHEBI:18248"/>
    </ligandPart>
</feature>
<evidence type="ECO:0000256" key="4">
    <source>
        <dbReference type="ARBA" id="ARBA00022617"/>
    </source>
</evidence>
<evidence type="ECO:0000256" key="8">
    <source>
        <dbReference type="ARBA" id="ARBA00023033"/>
    </source>
</evidence>
<keyword evidence="7 9" id="KW-0408">Iron</keyword>
<reference evidence="12 13" key="1">
    <citation type="journal article" date="2024" name="J Genomics">
        <title>Draft genome sequencing and assembly of Favolaschia claudopus CIRM-BRFM 2984 isolated from oak limbs.</title>
        <authorList>
            <person name="Navarro D."/>
            <person name="Drula E."/>
            <person name="Chaduli D."/>
            <person name="Cazenave R."/>
            <person name="Ahrendt S."/>
            <person name="Wang J."/>
            <person name="Lipzen A."/>
            <person name="Daum C."/>
            <person name="Barry K."/>
            <person name="Grigoriev I.V."/>
            <person name="Favel A."/>
            <person name="Rosso M.N."/>
            <person name="Martin F."/>
        </authorList>
    </citation>
    <scope>NUCLEOTIDE SEQUENCE [LARGE SCALE GENOMIC DNA]</scope>
    <source>
        <strain evidence="12 13">CIRM-BRFM 2984</strain>
    </source>
</reference>
<evidence type="ECO:0000313" key="13">
    <source>
        <dbReference type="Proteomes" id="UP001362999"/>
    </source>
</evidence>
<protein>
    <submittedName>
        <fullName evidence="12">Cytochrome P450 monooxygenase</fullName>
    </submittedName>
</protein>
<evidence type="ECO:0000256" key="10">
    <source>
        <dbReference type="RuleBase" id="RU000461"/>
    </source>
</evidence>
<dbReference type="PANTHER" id="PTHR24305">
    <property type="entry name" value="CYTOCHROME P450"/>
    <property type="match status" value="1"/>
</dbReference>